<evidence type="ECO:0000259" key="4">
    <source>
        <dbReference type="Pfam" id="PF13963"/>
    </source>
</evidence>
<dbReference type="PANTHER" id="PTHR48258">
    <property type="entry name" value="DUF4218 DOMAIN-CONTAINING PROTEIN-RELATED"/>
    <property type="match status" value="1"/>
</dbReference>
<evidence type="ECO:0000313" key="5">
    <source>
        <dbReference type="EMBL" id="AAX95821.1"/>
    </source>
</evidence>
<reference evidence="6" key="2">
    <citation type="journal article" date="2005" name="BMC Biol.">
        <title>The sequence of rice chromosomes 11 and 12, rich in disease resistance genes and recent gene duplications.</title>
        <authorList>
            <consortium name="The rice chromosomes 11 and 12 sequencing consortia"/>
        </authorList>
    </citation>
    <scope>NUCLEOTIDE SEQUENCE [LARGE SCALE GENOMIC DNA]</scope>
</reference>
<dbReference type="Pfam" id="PF13963">
    <property type="entry name" value="Transpos_assoc"/>
    <property type="match status" value="1"/>
</dbReference>
<dbReference type="InterPro" id="IPR029480">
    <property type="entry name" value="Transpos_assoc"/>
</dbReference>
<feature type="domain" description="DUF4218" evidence="3">
    <location>
        <begin position="559"/>
        <end position="670"/>
    </location>
</feature>
<dbReference type="Pfam" id="PF13952">
    <property type="entry name" value="DUF4216"/>
    <property type="match status" value="1"/>
</dbReference>
<feature type="compositionally biased region" description="Polar residues" evidence="1">
    <location>
        <begin position="992"/>
        <end position="1002"/>
    </location>
</feature>
<reference evidence="6" key="4">
    <citation type="submission" date="2005-04" db="EMBL/GenBank/DDBJ databases">
        <authorList>
            <person name="Buell C.R."/>
            <person name="Wing R.A."/>
            <person name="McCombie W.A."/>
            <person name="Ouyang S."/>
        </authorList>
    </citation>
    <scope>NUCLEOTIDE SEQUENCE</scope>
</reference>
<name>Q53K90_ORYSJ</name>
<dbReference type="Pfam" id="PF13960">
    <property type="entry name" value="DUF4218"/>
    <property type="match status" value="1"/>
</dbReference>
<dbReference type="InterPro" id="IPR004242">
    <property type="entry name" value="Transposase_21"/>
</dbReference>
<protein>
    <submittedName>
        <fullName evidence="5">Transposon protein, putative, CACTA, En/Spm sub-class</fullName>
    </submittedName>
</protein>
<evidence type="ECO:0000259" key="2">
    <source>
        <dbReference type="Pfam" id="PF13952"/>
    </source>
</evidence>
<sequence length="1273" mass="146920">MAPSKAWMGLVDDRLNHEYLEGVEKFIDYAFSKLDGVQVIRCPCIKYCNTYSLPRHIVSSHLKAYEILRSYTFWYHHGEVLAEQENGIEVDDYDSQEFNGEGYNGMQDLMEDLFPQCNTPGRDEATHESTDQGPEEEPNTDAAKFYALLDKYNQPNLGKWSNKSFTALLELLRKDFLPHDSTLPNSYYEAKKTIRELGLSYIKIDVCKNDCMLYWKEDIDAKSCKVCGSSRWKEEKHTGEIKHSSAGKKIPHKTMRYFPIKPRLQRLFMCRKTAAYAKWHKECRVDDGVMRHPADSKAWKEFDKIHSSFASEPRNVRLCLASGPDGPGDAIDVYLQPLIEELIELWKMELTHMIHQPRQISSYVQLFFGQCMTSLLMEIYQAIAQRESWHVQFVIKKQIQCGLRKVRSFATWVIGAFFAEATDGEMIELLLMHYWNTNNVKGKTKDNINTRSDLKLMNLRPDLHPVDDGGKVVLQPTPYTLSPDQKNALLSFFKELKVPDGFSSNISRCVNMKERKMSGLKSHECHVILNHILPLALRGLLPENIYEPLVELSQFFKKLNSKALSVEQLEEMDGQIPVILCKLEKEFPPSFFDVMMHLPVHLAREALIGGPTIYRWMYLFERQIHCLKSLVRNMARPEGSIAEGYIADEFMTLSSRYLDDVETKHNRPGRIHDTSIGNKFNLSIFSCAGRPIGSHKTRDLDMLESEQAHIYILRNCDEVQAYISEYCNSTEGSSMVQFTSTWNKKFINWFKEKNITCFTRYDMNGFRYRTERRDSRRCTQNSGVMVLGDDVEYYGVLTEILEIQYLGGRRVSLFRCNWVDVFNKDRGIRTDKYGLTSVNLQRLLQTDEPFVLASQAAQVFFVKDNQIKGWHLIEKMQPRDTYQVVVMISGRYGRNRVSALQNNNSKFISPGLLQQQVARRTAPSTADDLFGSLQNMVSATAIVQEGKSKPVYVRQSNLKYQKHTAVPQPGEEDDSDEESIDTWLRRAREYNNSKNMGNANDDTTVEDGVHNSNQAAKRRLHPQTNSRAPSDGSQSVKRSSCGKNKCEDCIVSRSKLILVIAIMDPMLRMMHITVSLLQREDVLLNLICKIQNKSSYFYVYLICRVLKWFSTRAVARANDKFENEDPDIKIDVYKDEIMEHAKSLWINWRGDLHRHFVKPAKTMQQAIKNKPKEFDPSDWQWLVQEHFYSKDFIASDDVPSLSRRKGKQTTNFRFFETRKKGDTLVDVESSRMHAELVDVVSSDPNLSNVEVMDKCYNGSTVKEMTDANEDGTC</sequence>
<dbReference type="AlphaFoldDB" id="Q53K90"/>
<feature type="region of interest" description="Disordered" evidence="1">
    <location>
        <begin position="1014"/>
        <end position="1041"/>
    </location>
</feature>
<feature type="compositionally biased region" description="Polar residues" evidence="1">
    <location>
        <begin position="1022"/>
        <end position="1041"/>
    </location>
</feature>
<reference evidence="5" key="3">
    <citation type="submission" date="2005-04" db="EMBL/GenBank/DDBJ databases">
        <authorList>
            <person name="Buell R."/>
        </authorList>
    </citation>
    <scope>NUCLEOTIDE SEQUENCE</scope>
</reference>
<dbReference type="EMBL" id="DP000010">
    <property type="protein sequence ID" value="ABA93143.1"/>
    <property type="molecule type" value="Genomic_DNA"/>
</dbReference>
<dbReference type="Pfam" id="PF02992">
    <property type="entry name" value="Transposase_21"/>
    <property type="match status" value="1"/>
</dbReference>
<organism evidence="5">
    <name type="scientific">Oryza sativa subsp. japonica</name>
    <name type="common">Rice</name>
    <dbReference type="NCBI Taxonomy" id="39947"/>
    <lineage>
        <taxon>Eukaryota</taxon>
        <taxon>Viridiplantae</taxon>
        <taxon>Streptophyta</taxon>
        <taxon>Embryophyta</taxon>
        <taxon>Tracheophyta</taxon>
        <taxon>Spermatophyta</taxon>
        <taxon>Magnoliopsida</taxon>
        <taxon>Liliopsida</taxon>
        <taxon>Poales</taxon>
        <taxon>Poaceae</taxon>
        <taxon>BOP clade</taxon>
        <taxon>Oryzoideae</taxon>
        <taxon>Oryzeae</taxon>
        <taxon>Oryzinae</taxon>
        <taxon>Oryza</taxon>
        <taxon>Oryza sativa</taxon>
    </lineage>
</organism>
<evidence type="ECO:0000313" key="6">
    <source>
        <dbReference type="EMBL" id="ABA93143.1"/>
    </source>
</evidence>
<feature type="region of interest" description="Disordered" evidence="1">
    <location>
        <begin position="989"/>
        <end position="1008"/>
    </location>
</feature>
<feature type="domain" description="DUF4216" evidence="2">
    <location>
        <begin position="801"/>
        <end position="872"/>
    </location>
</feature>
<evidence type="ECO:0000259" key="3">
    <source>
        <dbReference type="Pfam" id="PF13960"/>
    </source>
</evidence>
<dbReference type="PANTHER" id="PTHR48258:SF4">
    <property type="entry name" value="DUF4216 DOMAIN-CONTAINING PROTEIN"/>
    <property type="match status" value="1"/>
</dbReference>
<proteinExistence type="predicted"/>
<accession>Q53K90</accession>
<reference evidence="5" key="1">
    <citation type="submission" date="2003-08" db="EMBL/GenBank/DDBJ databases">
        <authorList>
            <person name="Buell C."/>
            <person name="Yuan Q."/>
            <person name="Ouyang S."/>
            <person name="Liu J."/>
            <person name="Wang A."/>
            <person name="Maiti R."/>
            <person name="Hamilton J."/>
            <person name="Jones K."/>
            <person name="Tallon L."/>
            <person name="Feldblyum T."/>
            <person name="Tsitrin T."/>
            <person name="Bera J."/>
            <person name="Kim M."/>
            <person name="Jin S."/>
            <person name="Fadrosh D."/>
            <person name="Vuong H."/>
            <person name="Overton II L."/>
            <person name="Reardon M."/>
            <person name="Weaver B."/>
            <person name="Johri S."/>
            <person name="Lewis M."/>
            <person name="Utterback T."/>
            <person name="Van Aken S."/>
            <person name="Wortman J."/>
            <person name="Haas B."/>
            <person name="Koo H."/>
            <person name="Zismann V."/>
            <person name="Hsiao J."/>
            <person name="Iobst S."/>
            <person name="de Vazeilles A."/>
            <person name="White O."/>
            <person name="Salzberg S."/>
            <person name="Fraser C."/>
        </authorList>
    </citation>
    <scope>NUCLEOTIDE SEQUENCE</scope>
</reference>
<gene>
    <name evidence="5" type="ordered locus">LOC_Os11g22240</name>
</gene>
<dbReference type="InterPro" id="IPR025312">
    <property type="entry name" value="DUF4216"/>
</dbReference>
<evidence type="ECO:0000256" key="1">
    <source>
        <dbReference type="SAM" id="MobiDB-lite"/>
    </source>
</evidence>
<feature type="domain" description="Transposase-associated" evidence="4">
    <location>
        <begin position="5"/>
        <end position="79"/>
    </location>
</feature>
<dbReference type="EMBL" id="AC146546">
    <property type="protein sequence ID" value="AAX95821.1"/>
    <property type="molecule type" value="Genomic_DNA"/>
</dbReference>
<dbReference type="InterPro" id="IPR025452">
    <property type="entry name" value="DUF4218"/>
</dbReference>